<feature type="domain" description="UvrD-like helicase C-terminal" evidence="14">
    <location>
        <begin position="266"/>
        <end position="545"/>
    </location>
</feature>
<comment type="catalytic activity">
    <reaction evidence="10 11">
        <text>ATP + H2O = ADP + phosphate + H(+)</text>
        <dbReference type="Rhea" id="RHEA:13065"/>
        <dbReference type="ChEBI" id="CHEBI:15377"/>
        <dbReference type="ChEBI" id="CHEBI:15378"/>
        <dbReference type="ChEBI" id="CHEBI:30616"/>
        <dbReference type="ChEBI" id="CHEBI:43474"/>
        <dbReference type="ChEBI" id="CHEBI:456216"/>
        <dbReference type="EC" id="5.6.2.4"/>
    </reaction>
</comment>
<dbReference type="CDD" id="cd17932">
    <property type="entry name" value="DEXQc_UvrD"/>
    <property type="match status" value="1"/>
</dbReference>
<evidence type="ECO:0000256" key="4">
    <source>
        <dbReference type="ARBA" id="ARBA00022801"/>
    </source>
</evidence>
<organism evidence="15 16">
    <name type="scientific">Arenicella chitinivorans</name>
    <dbReference type="NCBI Taxonomy" id="1329800"/>
    <lineage>
        <taxon>Bacteria</taxon>
        <taxon>Pseudomonadati</taxon>
        <taxon>Pseudomonadota</taxon>
        <taxon>Gammaproteobacteria</taxon>
        <taxon>Arenicellales</taxon>
        <taxon>Arenicellaceae</taxon>
        <taxon>Arenicella</taxon>
    </lineage>
</organism>
<comment type="caution">
    <text evidence="15">The sequence shown here is derived from an EMBL/GenBank/DDBJ whole genome shotgun (WGS) entry which is preliminary data.</text>
</comment>
<dbReference type="Gene3D" id="1.10.486.10">
    <property type="entry name" value="PCRA, domain 4"/>
    <property type="match status" value="1"/>
</dbReference>
<comment type="catalytic activity">
    <reaction evidence="9 11">
        <text>Couples ATP hydrolysis with the unwinding of duplex DNA by translocating in the 3'-5' direction.</text>
        <dbReference type="EC" id="5.6.2.4"/>
    </reaction>
</comment>
<evidence type="ECO:0000256" key="2">
    <source>
        <dbReference type="ARBA" id="ARBA00022705"/>
    </source>
</evidence>
<proteinExistence type="inferred from homology"/>
<feature type="domain" description="UvrD-like helicase ATP-binding" evidence="13">
    <location>
        <begin position="1"/>
        <end position="265"/>
    </location>
</feature>
<dbReference type="GO" id="GO:0005829">
    <property type="term" value="C:cytosol"/>
    <property type="evidence" value="ECO:0007669"/>
    <property type="project" value="TreeGrafter"/>
</dbReference>
<dbReference type="InterPro" id="IPR014016">
    <property type="entry name" value="UvrD-like_ATP-bd"/>
</dbReference>
<evidence type="ECO:0000256" key="7">
    <source>
        <dbReference type="ARBA" id="ARBA00023125"/>
    </source>
</evidence>
<dbReference type="Pfam" id="PF13361">
    <property type="entry name" value="UvrD_C"/>
    <property type="match status" value="1"/>
</dbReference>
<keyword evidence="8 11" id="KW-0413">Isomerase</keyword>
<evidence type="ECO:0000259" key="13">
    <source>
        <dbReference type="PROSITE" id="PS51198"/>
    </source>
</evidence>
<evidence type="ECO:0000256" key="10">
    <source>
        <dbReference type="ARBA" id="ARBA00048988"/>
    </source>
</evidence>
<dbReference type="InterPro" id="IPR013986">
    <property type="entry name" value="DExx_box_DNA_helicase_dom_sf"/>
</dbReference>
<keyword evidence="4 11" id="KW-0378">Hydrolase</keyword>
<evidence type="ECO:0000256" key="11">
    <source>
        <dbReference type="HAMAP-Rule" id="MF_01920"/>
    </source>
</evidence>
<dbReference type="GO" id="GO:0043138">
    <property type="term" value="F:3'-5' DNA helicase activity"/>
    <property type="evidence" value="ECO:0007669"/>
    <property type="project" value="UniProtKB-UniRule"/>
</dbReference>
<keyword evidence="16" id="KW-1185">Reference proteome</keyword>
<evidence type="ECO:0000256" key="8">
    <source>
        <dbReference type="ARBA" id="ARBA00023235"/>
    </source>
</evidence>
<dbReference type="EMBL" id="BMXA01000003">
    <property type="protein sequence ID" value="GHA10840.1"/>
    <property type="molecule type" value="Genomic_DNA"/>
</dbReference>
<keyword evidence="7 11" id="KW-0238">DNA-binding</keyword>
<dbReference type="PANTHER" id="PTHR11070">
    <property type="entry name" value="UVRD / RECB / PCRA DNA HELICASE FAMILY MEMBER"/>
    <property type="match status" value="1"/>
</dbReference>
<feature type="binding site" evidence="11">
    <location>
        <position position="263"/>
    </location>
    <ligand>
        <name>ATP</name>
        <dbReference type="ChEBI" id="CHEBI:30616"/>
    </ligand>
</feature>
<accession>A0A918RUF2</accession>
<dbReference type="InterPro" id="IPR014017">
    <property type="entry name" value="DNA_helicase_UvrD-like_C"/>
</dbReference>
<dbReference type="PROSITE" id="PS51217">
    <property type="entry name" value="UVRD_HELICASE_CTER"/>
    <property type="match status" value="1"/>
</dbReference>
<dbReference type="EC" id="5.6.2.4" evidence="11"/>
<dbReference type="GO" id="GO:0006260">
    <property type="term" value="P:DNA replication"/>
    <property type="evidence" value="ECO:0007669"/>
    <property type="project" value="UniProtKB-UniRule"/>
</dbReference>
<dbReference type="HAMAP" id="MF_01920">
    <property type="entry name" value="Helicase_Rep"/>
    <property type="match status" value="1"/>
</dbReference>
<dbReference type="Proteomes" id="UP000614811">
    <property type="component" value="Unassembled WGS sequence"/>
</dbReference>
<sequence length="650" mass="73974">MLVLAGAGSGKTRVITYKIAWLLSQMAVDPRNIYAVTFTNKAAREMKERITELLGKDAVKGLTISTFHSLGMAILREEVDASGRKPGFSIFDPADSVFVVRELLKADLDDDGLVERVRNQISSWKNELVSPDQAMQLAMTSPTEVAAAKVYTEYERYLVACNAVDLDDLLYLPNELIRKFDNVRIKWQGRVQFLLVDEYQDTNAAQYRLVKTLVAGSKGCGLTAVGDDDQSIYAWRGAQPENLLQLKTDFPDLELVKLEQNYRSMGRILALANHVIQNNPRPFEKQLWSDLGFGEPITVMHAENDEREAEKVVAGLMQHRFQNQRPYSDYAILYRGNHQSRMLEQKLREMHIPYYLSGGLSFFDRSEIKDVMAYLRLVTNPLDDNAFVRAINTPRRGIGSGTLEALAETARQEKCSLYEAIQRAALHSHLSASRQAPLRQFEHWLDGMIQRAETDSPVGLINDLLSDIEYQDWIVKQSASPEQAEMRWRNIEDLLGWVKSIASKGEDRKLVDVVSVVSLMGILEKNEDDTNDNVVSLMTLHASKGLEFPHVTIVGLEEEILPHRTSIEEDMVEEERRLFYVGITRAQRELVLSYANQRKRYGEVIECTPSRFLDELDEQHIIWEEKLAKDPERQEEVGQTHLAAMRALLG</sequence>
<protein>
    <recommendedName>
        <fullName evidence="11">ATP-dependent DNA helicase Rep</fullName>
        <ecNumber evidence="11">5.6.2.4</ecNumber>
    </recommendedName>
    <alternativeName>
        <fullName evidence="11">DNA 3'-5' helicase Rep</fullName>
    </alternativeName>
</protein>
<evidence type="ECO:0000256" key="12">
    <source>
        <dbReference type="PROSITE-ProRule" id="PRU00560"/>
    </source>
</evidence>
<dbReference type="SUPFAM" id="SSF52540">
    <property type="entry name" value="P-loop containing nucleoside triphosphate hydrolases"/>
    <property type="match status" value="1"/>
</dbReference>
<evidence type="ECO:0000313" key="15">
    <source>
        <dbReference type="EMBL" id="GHA10840.1"/>
    </source>
</evidence>
<dbReference type="Gene3D" id="1.10.10.160">
    <property type="match status" value="1"/>
</dbReference>
<dbReference type="GO" id="GO:0000725">
    <property type="term" value="P:recombinational repair"/>
    <property type="evidence" value="ECO:0007669"/>
    <property type="project" value="TreeGrafter"/>
</dbReference>
<dbReference type="InterPro" id="IPR027417">
    <property type="entry name" value="P-loop_NTPase"/>
</dbReference>
<keyword evidence="3 11" id="KW-0547">Nucleotide-binding</keyword>
<dbReference type="PANTHER" id="PTHR11070:SF64">
    <property type="entry name" value="ATP-DEPENDENT DNA HELICASE REP"/>
    <property type="match status" value="1"/>
</dbReference>
<dbReference type="Gene3D" id="3.40.50.300">
    <property type="entry name" value="P-loop containing nucleotide triphosphate hydrolases"/>
    <property type="match status" value="2"/>
</dbReference>
<dbReference type="AlphaFoldDB" id="A0A918RUF2"/>
<dbReference type="InterPro" id="IPR000212">
    <property type="entry name" value="DNA_helicase_UvrD/REP"/>
</dbReference>
<evidence type="ECO:0000256" key="3">
    <source>
        <dbReference type="ARBA" id="ARBA00022741"/>
    </source>
</evidence>
<evidence type="ECO:0000256" key="9">
    <source>
        <dbReference type="ARBA" id="ARBA00034617"/>
    </source>
</evidence>
<keyword evidence="5 11" id="KW-0347">Helicase</keyword>
<evidence type="ECO:0000256" key="1">
    <source>
        <dbReference type="ARBA" id="ARBA00009922"/>
    </source>
</evidence>
<gene>
    <name evidence="11 15" type="primary">rep</name>
    <name evidence="15" type="ORF">GCM10008090_20700</name>
</gene>
<comment type="similarity">
    <text evidence="1 11">Belongs to the helicase family. UvrD subfamily.</text>
</comment>
<evidence type="ECO:0000256" key="5">
    <source>
        <dbReference type="ARBA" id="ARBA00022806"/>
    </source>
</evidence>
<keyword evidence="2 11" id="KW-0235">DNA replication</keyword>
<evidence type="ECO:0000313" key="16">
    <source>
        <dbReference type="Proteomes" id="UP000614811"/>
    </source>
</evidence>
<feature type="binding site" evidence="12">
    <location>
        <begin position="5"/>
        <end position="12"/>
    </location>
    <ligand>
        <name>ATP</name>
        <dbReference type="ChEBI" id="CHEBI:30616"/>
    </ligand>
</feature>
<comment type="function">
    <text evidence="11">Rep helicase is a single-stranded DNA-dependent ATPase involved in DNA replication; it can initiate unwinding at a nick in the DNA. It binds to the single-stranded DNA and acts in a progressive fashion along the DNA in the 3' to 5' direction.</text>
</comment>
<evidence type="ECO:0000259" key="14">
    <source>
        <dbReference type="PROSITE" id="PS51217"/>
    </source>
</evidence>
<comment type="subunit">
    <text evidence="11">Homodimer.</text>
</comment>
<dbReference type="GO" id="GO:0016787">
    <property type="term" value="F:hydrolase activity"/>
    <property type="evidence" value="ECO:0007669"/>
    <property type="project" value="UniProtKB-UniRule"/>
</dbReference>
<reference evidence="15" key="1">
    <citation type="journal article" date="2014" name="Int. J. Syst. Evol. Microbiol.">
        <title>Complete genome sequence of Corynebacterium casei LMG S-19264T (=DSM 44701T), isolated from a smear-ripened cheese.</title>
        <authorList>
            <consortium name="US DOE Joint Genome Institute (JGI-PGF)"/>
            <person name="Walter F."/>
            <person name="Albersmeier A."/>
            <person name="Kalinowski J."/>
            <person name="Ruckert C."/>
        </authorList>
    </citation>
    <scope>NUCLEOTIDE SEQUENCE</scope>
    <source>
        <strain evidence="15">KCTC 12711</strain>
    </source>
</reference>
<dbReference type="GO" id="GO:0003697">
    <property type="term" value="F:single-stranded DNA binding"/>
    <property type="evidence" value="ECO:0007669"/>
    <property type="project" value="UniProtKB-UniRule"/>
</dbReference>
<dbReference type="Pfam" id="PF00580">
    <property type="entry name" value="UvrD-helicase"/>
    <property type="match status" value="1"/>
</dbReference>
<keyword evidence="6 11" id="KW-0067">ATP-binding</keyword>
<dbReference type="CDD" id="cd18807">
    <property type="entry name" value="SF1_C_UvrD"/>
    <property type="match status" value="1"/>
</dbReference>
<evidence type="ECO:0000256" key="6">
    <source>
        <dbReference type="ARBA" id="ARBA00022840"/>
    </source>
</evidence>
<dbReference type="InterPro" id="IPR005752">
    <property type="entry name" value="Helicase_Rep"/>
</dbReference>
<name>A0A918RUF2_9GAMM</name>
<reference evidence="15" key="2">
    <citation type="submission" date="2020-09" db="EMBL/GenBank/DDBJ databases">
        <authorList>
            <person name="Sun Q."/>
            <person name="Kim S."/>
        </authorList>
    </citation>
    <scope>NUCLEOTIDE SEQUENCE</scope>
    <source>
        <strain evidence="15">KCTC 12711</strain>
    </source>
</reference>
<dbReference type="PROSITE" id="PS51198">
    <property type="entry name" value="UVRD_HELICASE_ATP_BIND"/>
    <property type="match status" value="1"/>
</dbReference>
<dbReference type="GO" id="GO:0005524">
    <property type="term" value="F:ATP binding"/>
    <property type="evidence" value="ECO:0007669"/>
    <property type="project" value="UniProtKB-UniRule"/>
</dbReference>